<organism evidence="2">
    <name type="scientific">Tetraodon nigroviridis</name>
    <name type="common">Spotted green pufferfish</name>
    <name type="synonym">Chelonodon nigroviridis</name>
    <dbReference type="NCBI Taxonomy" id="99883"/>
    <lineage>
        <taxon>Eukaryota</taxon>
        <taxon>Metazoa</taxon>
        <taxon>Chordata</taxon>
        <taxon>Craniata</taxon>
        <taxon>Vertebrata</taxon>
        <taxon>Euteleostomi</taxon>
        <taxon>Actinopterygii</taxon>
        <taxon>Neopterygii</taxon>
        <taxon>Teleostei</taxon>
        <taxon>Neoteleostei</taxon>
        <taxon>Acanthomorphata</taxon>
        <taxon>Eupercaria</taxon>
        <taxon>Tetraodontiformes</taxon>
        <taxon>Tetradontoidea</taxon>
        <taxon>Tetraodontidae</taxon>
        <taxon>Tetraodon</taxon>
    </lineage>
</organism>
<comment type="caution">
    <text evidence="2">The sequence shown here is derived from an EMBL/GenBank/DDBJ whole genome shotgun (WGS) entry which is preliminary data.</text>
</comment>
<name>Q4RT64_TETNG</name>
<proteinExistence type="predicted"/>
<gene>
    <name evidence="2" type="ORF">GSTENG00029397001</name>
</gene>
<dbReference type="EMBL" id="CAAE01014999">
    <property type="protein sequence ID" value="CAG08418.1"/>
    <property type="molecule type" value="Genomic_DNA"/>
</dbReference>
<dbReference type="KEGG" id="tng:GSTEN00029397G001"/>
<sequence>MCATPGILLLLLLLHRGVAQGTPRLPPPSLAHLNWCNAECFPSAYPRKRLCVARGCWGYFLDVLRSLILIVATRLVKVFAPSLLV</sequence>
<dbReference type="AlphaFoldDB" id="Q4RT64"/>
<keyword evidence="1" id="KW-0732">Signal</keyword>
<evidence type="ECO:0000313" key="2">
    <source>
        <dbReference type="EMBL" id="CAG08418.1"/>
    </source>
</evidence>
<protein>
    <submittedName>
        <fullName evidence="2">(spotted green pufferfish) hypothetical protein</fullName>
    </submittedName>
</protein>
<reference evidence="2" key="2">
    <citation type="submission" date="2004-02" db="EMBL/GenBank/DDBJ databases">
        <authorList>
            <consortium name="Genoscope"/>
            <consortium name="Whitehead Institute Centre for Genome Research"/>
        </authorList>
    </citation>
    <scope>NUCLEOTIDE SEQUENCE</scope>
</reference>
<feature type="signal peptide" evidence="1">
    <location>
        <begin position="1"/>
        <end position="19"/>
    </location>
</feature>
<reference evidence="2" key="1">
    <citation type="journal article" date="2004" name="Nature">
        <title>Genome duplication in the teleost fish Tetraodon nigroviridis reveals the early vertebrate proto-karyotype.</title>
        <authorList>
            <person name="Jaillon O."/>
            <person name="Aury J.-M."/>
            <person name="Brunet F."/>
            <person name="Petit J.-L."/>
            <person name="Stange-Thomann N."/>
            <person name="Mauceli E."/>
            <person name="Bouneau L."/>
            <person name="Fischer C."/>
            <person name="Ozouf-Costaz C."/>
            <person name="Bernot A."/>
            <person name="Nicaud S."/>
            <person name="Jaffe D."/>
            <person name="Fisher S."/>
            <person name="Lutfalla G."/>
            <person name="Dossat C."/>
            <person name="Segurens B."/>
            <person name="Dasilva C."/>
            <person name="Salanoubat M."/>
            <person name="Levy M."/>
            <person name="Boudet N."/>
            <person name="Castellano S."/>
            <person name="Anthouard V."/>
            <person name="Jubin C."/>
            <person name="Castelli V."/>
            <person name="Katinka M."/>
            <person name="Vacherie B."/>
            <person name="Biemont C."/>
            <person name="Skalli Z."/>
            <person name="Cattolico L."/>
            <person name="Poulain J."/>
            <person name="De Berardinis V."/>
            <person name="Cruaud C."/>
            <person name="Duprat S."/>
            <person name="Brottier P."/>
            <person name="Coutanceau J.-P."/>
            <person name="Gouzy J."/>
            <person name="Parra G."/>
            <person name="Lardier G."/>
            <person name="Chapple C."/>
            <person name="McKernan K.J."/>
            <person name="McEwan P."/>
            <person name="Bosak S."/>
            <person name="Kellis M."/>
            <person name="Volff J.-N."/>
            <person name="Guigo R."/>
            <person name="Zody M.C."/>
            <person name="Mesirov J."/>
            <person name="Lindblad-Toh K."/>
            <person name="Birren B."/>
            <person name="Nusbaum C."/>
            <person name="Kahn D."/>
            <person name="Robinson-Rechavi M."/>
            <person name="Laudet V."/>
            <person name="Schachter V."/>
            <person name="Quetier F."/>
            <person name="Saurin W."/>
            <person name="Scarpelli C."/>
            <person name="Wincker P."/>
            <person name="Lander E.S."/>
            <person name="Weissenbach J."/>
            <person name="Roest Crollius H."/>
        </authorList>
    </citation>
    <scope>NUCLEOTIDE SEQUENCE [LARGE SCALE GENOMIC DNA]</scope>
</reference>
<accession>Q4RT64</accession>
<evidence type="ECO:0000256" key="1">
    <source>
        <dbReference type="SAM" id="SignalP"/>
    </source>
</evidence>
<feature type="chain" id="PRO_5004243063" evidence="1">
    <location>
        <begin position="20"/>
        <end position="85"/>
    </location>
</feature>